<name>A0A151B3P8_9CLOT</name>
<dbReference type="RefSeq" id="WP_066825209.1">
    <property type="nucleotide sequence ID" value="NZ_LTBA01000017.1"/>
</dbReference>
<organism evidence="1 2">
    <name type="scientific">Clostridium tepidiprofundi DSM 19306</name>
    <dbReference type="NCBI Taxonomy" id="1121338"/>
    <lineage>
        <taxon>Bacteria</taxon>
        <taxon>Bacillati</taxon>
        <taxon>Bacillota</taxon>
        <taxon>Clostridia</taxon>
        <taxon>Eubacteriales</taxon>
        <taxon>Clostridiaceae</taxon>
        <taxon>Clostridium</taxon>
    </lineage>
</organism>
<sequence length="244" mass="27833">MDKIIASKKAKNEETIKINSRGIYFLGQKVITTFYIENIANTDSKDGLAILQISFDDDYTLNKKWFSEKNFVLPLQSIKILTSHTACLNIRIIVVLPKKGILYVEPSTVVDIKKNLKIINSENSGEEQYLKQATLGYVSDNENMPVDDDGIIKIPYKSERAKISVYDKNLSKKDSLNNDNHIEFVVQNYKGNKRVIFDGIVEFKDGRAVVPIKIDERGEFNITASVYEDNKEVVFDDDLRVQIV</sequence>
<keyword evidence="2" id="KW-1185">Reference proteome</keyword>
<reference evidence="1 2" key="1">
    <citation type="submission" date="2016-02" db="EMBL/GenBank/DDBJ databases">
        <title>Genome sequence of Clostridium tepidiprofundi DSM 19306.</title>
        <authorList>
            <person name="Poehlein A."/>
            <person name="Daniel R."/>
        </authorList>
    </citation>
    <scope>NUCLEOTIDE SEQUENCE [LARGE SCALE GENOMIC DNA]</scope>
    <source>
        <strain evidence="1 2">DSM 19306</strain>
    </source>
</reference>
<dbReference type="Proteomes" id="UP000075531">
    <property type="component" value="Unassembled WGS sequence"/>
</dbReference>
<evidence type="ECO:0000313" key="2">
    <source>
        <dbReference type="Proteomes" id="UP000075531"/>
    </source>
</evidence>
<protein>
    <submittedName>
        <fullName evidence="1">Uncharacterized protein</fullName>
    </submittedName>
</protein>
<accession>A0A151B3P8</accession>
<dbReference type="AlphaFoldDB" id="A0A151B3P8"/>
<proteinExistence type="predicted"/>
<evidence type="ECO:0000313" key="1">
    <source>
        <dbReference type="EMBL" id="KYH34413.1"/>
    </source>
</evidence>
<dbReference type="EMBL" id="LTBA01000017">
    <property type="protein sequence ID" value="KYH34413.1"/>
    <property type="molecule type" value="Genomic_DNA"/>
</dbReference>
<gene>
    <name evidence="1" type="ORF">CLTEP_16460</name>
</gene>
<dbReference type="STRING" id="1121338.CLTEP_16460"/>
<dbReference type="PATRIC" id="fig|1121338.3.peg.1694"/>
<comment type="caution">
    <text evidence="1">The sequence shown here is derived from an EMBL/GenBank/DDBJ whole genome shotgun (WGS) entry which is preliminary data.</text>
</comment>